<keyword evidence="2" id="KW-0238">DNA-binding</keyword>
<dbReference type="InterPro" id="IPR000792">
    <property type="entry name" value="Tscrpt_reg_LuxR_C"/>
</dbReference>
<feature type="domain" description="HTH luxR-type" evidence="1">
    <location>
        <begin position="277"/>
        <end position="326"/>
    </location>
</feature>
<name>A0ABW1QWL9_9ACTN</name>
<proteinExistence type="predicted"/>
<accession>A0ABW1QWL9</accession>
<organism evidence="2 3">
    <name type="scientific">Nocardioides yefusunii</name>
    <dbReference type="NCBI Taxonomy" id="2500546"/>
    <lineage>
        <taxon>Bacteria</taxon>
        <taxon>Bacillati</taxon>
        <taxon>Actinomycetota</taxon>
        <taxon>Actinomycetes</taxon>
        <taxon>Propionibacteriales</taxon>
        <taxon>Nocardioidaceae</taxon>
        <taxon>Nocardioides</taxon>
    </lineage>
</organism>
<dbReference type="Proteomes" id="UP001596098">
    <property type="component" value="Unassembled WGS sequence"/>
</dbReference>
<sequence length="332" mass="36818">MDSQRHAPSSAFTPHQQRLLRRLWANHGKPLSRVAEEFGSTREGVLAEMGDIFDIGLVELDDADCIQMVPPREALAELMVTQTRIMETTMARLNRMGSLVVALGEEGESRRNVAEADRDATTPVVDVEIVQGKPPSQVLMQWINEGHGTLRFLRPEQWRLPTEPVTAAAFREALASGVDVRAIYPVRALHLARSVLEEHRASGEDMRLLPEVPLQMAIVGTGHAMVVSGLGGDELHTVIIREPLIVRVLVAYFDSLWDQAASLPGGDEVGDRSEERRLLLTQLARGARDEQIARSLGLGLRTVRRRVADLMLELGVETRFQAGVEAVRRGWL</sequence>
<dbReference type="InterPro" id="IPR016032">
    <property type="entry name" value="Sig_transdc_resp-reg_C-effctor"/>
</dbReference>
<dbReference type="GO" id="GO:0003677">
    <property type="term" value="F:DNA binding"/>
    <property type="evidence" value="ECO:0007669"/>
    <property type="project" value="UniProtKB-KW"/>
</dbReference>
<dbReference type="EMBL" id="JBHSQI010000002">
    <property type="protein sequence ID" value="MFC6153010.1"/>
    <property type="molecule type" value="Genomic_DNA"/>
</dbReference>
<dbReference type="Gene3D" id="1.10.10.10">
    <property type="entry name" value="Winged helix-like DNA-binding domain superfamily/Winged helix DNA-binding domain"/>
    <property type="match status" value="1"/>
</dbReference>
<dbReference type="SMART" id="SM00421">
    <property type="entry name" value="HTH_LUXR"/>
    <property type="match status" value="1"/>
</dbReference>
<dbReference type="RefSeq" id="WP_128219375.1">
    <property type="nucleotide sequence ID" value="NZ_CP034929.1"/>
</dbReference>
<dbReference type="SUPFAM" id="SSF46894">
    <property type="entry name" value="C-terminal effector domain of the bipartite response regulators"/>
    <property type="match status" value="1"/>
</dbReference>
<gene>
    <name evidence="2" type="ORF">ACFPWU_04960</name>
</gene>
<evidence type="ECO:0000259" key="1">
    <source>
        <dbReference type="SMART" id="SM00421"/>
    </source>
</evidence>
<protein>
    <submittedName>
        <fullName evidence="2">DNA-binding response regulator</fullName>
    </submittedName>
</protein>
<comment type="caution">
    <text evidence="2">The sequence shown here is derived from an EMBL/GenBank/DDBJ whole genome shotgun (WGS) entry which is preliminary data.</text>
</comment>
<keyword evidence="3" id="KW-1185">Reference proteome</keyword>
<evidence type="ECO:0000313" key="2">
    <source>
        <dbReference type="EMBL" id="MFC6153010.1"/>
    </source>
</evidence>
<dbReference type="InterPro" id="IPR036388">
    <property type="entry name" value="WH-like_DNA-bd_sf"/>
</dbReference>
<reference evidence="3" key="1">
    <citation type="journal article" date="2019" name="Int. J. Syst. Evol. Microbiol.">
        <title>The Global Catalogue of Microorganisms (GCM) 10K type strain sequencing project: providing services to taxonomists for standard genome sequencing and annotation.</title>
        <authorList>
            <consortium name="The Broad Institute Genomics Platform"/>
            <consortium name="The Broad Institute Genome Sequencing Center for Infectious Disease"/>
            <person name="Wu L."/>
            <person name="Ma J."/>
        </authorList>
    </citation>
    <scope>NUCLEOTIDE SEQUENCE [LARGE SCALE GENOMIC DNA]</scope>
    <source>
        <strain evidence="3">DFY28</strain>
    </source>
</reference>
<evidence type="ECO:0000313" key="3">
    <source>
        <dbReference type="Proteomes" id="UP001596098"/>
    </source>
</evidence>